<dbReference type="EMBL" id="JABCIY010000204">
    <property type="protein sequence ID" value="KAF7188883.1"/>
    <property type="molecule type" value="Genomic_DNA"/>
</dbReference>
<proteinExistence type="predicted"/>
<comment type="caution">
    <text evidence="1">The sequence shown here is derived from an EMBL/GenBank/DDBJ whole genome shotgun (WGS) entry which is preliminary data.</text>
</comment>
<name>A0A8H6RD57_9PEZI</name>
<sequence length="56" mass="5995">MQVSFGPRHLSRLTSPTSLLQRHHSHLDCHATAIAFACHTIFASSGSGPAPDWTGP</sequence>
<evidence type="ECO:0000313" key="1">
    <source>
        <dbReference type="EMBL" id="KAF7188883.1"/>
    </source>
</evidence>
<dbReference type="AlphaFoldDB" id="A0A8H6RD57"/>
<dbReference type="Proteomes" id="UP000660729">
    <property type="component" value="Unassembled WGS sequence"/>
</dbReference>
<protein>
    <submittedName>
        <fullName evidence="1">Uncharacterized protein</fullName>
    </submittedName>
</protein>
<accession>A0A8H6RD57</accession>
<reference evidence="1" key="1">
    <citation type="submission" date="2020-04" db="EMBL/GenBank/DDBJ databases">
        <title>Draft genome resource of the tomato pathogen Pseudocercospora fuligena.</title>
        <authorList>
            <person name="Zaccaron A."/>
        </authorList>
    </citation>
    <scope>NUCLEOTIDE SEQUENCE</scope>
    <source>
        <strain evidence="1">PF001</strain>
    </source>
</reference>
<organism evidence="1 2">
    <name type="scientific">Pseudocercospora fuligena</name>
    <dbReference type="NCBI Taxonomy" id="685502"/>
    <lineage>
        <taxon>Eukaryota</taxon>
        <taxon>Fungi</taxon>
        <taxon>Dikarya</taxon>
        <taxon>Ascomycota</taxon>
        <taxon>Pezizomycotina</taxon>
        <taxon>Dothideomycetes</taxon>
        <taxon>Dothideomycetidae</taxon>
        <taxon>Mycosphaerellales</taxon>
        <taxon>Mycosphaerellaceae</taxon>
        <taxon>Pseudocercospora</taxon>
    </lineage>
</organism>
<gene>
    <name evidence="1" type="ORF">HII31_09806</name>
</gene>
<evidence type="ECO:0000313" key="2">
    <source>
        <dbReference type="Proteomes" id="UP000660729"/>
    </source>
</evidence>
<keyword evidence="2" id="KW-1185">Reference proteome</keyword>